<dbReference type="KEGG" id="csph:CSPHI_04865"/>
<dbReference type="AlphaFoldDB" id="A0A1L7CXD3"/>
<dbReference type="STRING" id="1437874.CSPHI_04865"/>
<reference evidence="2 3" key="1">
    <citation type="submission" date="2014-08" db="EMBL/GenBank/DDBJ databases">
        <title>Complete genome sequence of Corynebacterium sphenisci CECT 5990(T) (=DSM 44792(T)), isolated from healthy wild penguins.</title>
        <authorList>
            <person name="Ruckert C."/>
            <person name="Albersmeier A."/>
            <person name="Winkler A."/>
            <person name="Kalinowski J."/>
        </authorList>
    </citation>
    <scope>NUCLEOTIDE SEQUENCE [LARGE SCALE GENOMIC DNA]</scope>
    <source>
        <strain evidence="2 3">DSM 44792</strain>
    </source>
</reference>
<evidence type="ECO:0000256" key="1">
    <source>
        <dbReference type="SAM" id="MobiDB-lite"/>
    </source>
</evidence>
<name>A0A1L7CXD3_9CORY</name>
<gene>
    <name evidence="2" type="ORF">CSPHI_04865</name>
</gene>
<dbReference type="EMBL" id="CP009248">
    <property type="protein sequence ID" value="APT90480.1"/>
    <property type="molecule type" value="Genomic_DNA"/>
</dbReference>
<proteinExistence type="predicted"/>
<protein>
    <submittedName>
        <fullName evidence="2">Uncharacterized protein</fullName>
    </submittedName>
</protein>
<accession>A0A1L7CXD3</accession>
<feature type="region of interest" description="Disordered" evidence="1">
    <location>
        <begin position="107"/>
        <end position="130"/>
    </location>
</feature>
<dbReference type="Proteomes" id="UP000185469">
    <property type="component" value="Chromosome"/>
</dbReference>
<organism evidence="2 3">
    <name type="scientific">Corynebacterium sphenisci DSM 44792</name>
    <dbReference type="NCBI Taxonomy" id="1437874"/>
    <lineage>
        <taxon>Bacteria</taxon>
        <taxon>Bacillati</taxon>
        <taxon>Actinomycetota</taxon>
        <taxon>Actinomycetes</taxon>
        <taxon>Mycobacteriales</taxon>
        <taxon>Corynebacteriaceae</taxon>
        <taxon>Corynebacterium</taxon>
    </lineage>
</organism>
<keyword evidence="3" id="KW-1185">Reference proteome</keyword>
<evidence type="ECO:0000313" key="2">
    <source>
        <dbReference type="EMBL" id="APT90480.1"/>
    </source>
</evidence>
<evidence type="ECO:0000313" key="3">
    <source>
        <dbReference type="Proteomes" id="UP000185469"/>
    </source>
</evidence>
<sequence length="130" mass="13786">MDLADAVDELADAGYSAVYAVPHEQLAQVLARTGRWLIEPPGPAAEVERVEFAPARSRAGSRVWVAGEAGARFEVHSRTVVVFEQASAEPLTLVLDEESRRALVEQLGGVPPTTPWGQATARPVAAGEAS</sequence>